<feature type="region of interest" description="Disordered" evidence="1">
    <location>
        <begin position="74"/>
        <end position="103"/>
    </location>
</feature>
<comment type="caution">
    <text evidence="2">The sequence shown here is derived from an EMBL/GenBank/DDBJ whole genome shotgun (WGS) entry which is preliminary data.</text>
</comment>
<dbReference type="AlphaFoldDB" id="A0A1Z5K8E9"/>
<name>A0A1Z5K8E9_FISSO</name>
<organism evidence="2 3">
    <name type="scientific">Fistulifera solaris</name>
    <name type="common">Oleaginous diatom</name>
    <dbReference type="NCBI Taxonomy" id="1519565"/>
    <lineage>
        <taxon>Eukaryota</taxon>
        <taxon>Sar</taxon>
        <taxon>Stramenopiles</taxon>
        <taxon>Ochrophyta</taxon>
        <taxon>Bacillariophyta</taxon>
        <taxon>Bacillariophyceae</taxon>
        <taxon>Bacillariophycidae</taxon>
        <taxon>Naviculales</taxon>
        <taxon>Naviculaceae</taxon>
        <taxon>Fistulifera</taxon>
    </lineage>
</organism>
<reference evidence="2 3" key="1">
    <citation type="journal article" date="2015" name="Plant Cell">
        <title>Oil accumulation by the oleaginous diatom Fistulifera solaris as revealed by the genome and transcriptome.</title>
        <authorList>
            <person name="Tanaka T."/>
            <person name="Maeda Y."/>
            <person name="Veluchamy A."/>
            <person name="Tanaka M."/>
            <person name="Abida H."/>
            <person name="Marechal E."/>
            <person name="Bowler C."/>
            <person name="Muto M."/>
            <person name="Sunaga Y."/>
            <person name="Tanaka M."/>
            <person name="Yoshino T."/>
            <person name="Taniguchi T."/>
            <person name="Fukuda Y."/>
            <person name="Nemoto M."/>
            <person name="Matsumoto M."/>
            <person name="Wong P.S."/>
            <person name="Aburatani S."/>
            <person name="Fujibuchi W."/>
        </authorList>
    </citation>
    <scope>NUCLEOTIDE SEQUENCE [LARGE SCALE GENOMIC DNA]</scope>
    <source>
        <strain evidence="2 3">JPCC DA0580</strain>
    </source>
</reference>
<dbReference type="EMBL" id="BDSP01000184">
    <property type="protein sequence ID" value="GAX22496.1"/>
    <property type="molecule type" value="Genomic_DNA"/>
</dbReference>
<dbReference type="Proteomes" id="UP000198406">
    <property type="component" value="Unassembled WGS sequence"/>
</dbReference>
<gene>
    <name evidence="2" type="ORF">FisN_14Hu116</name>
</gene>
<dbReference type="InParanoid" id="A0A1Z5K8E9"/>
<evidence type="ECO:0000313" key="3">
    <source>
        <dbReference type="Proteomes" id="UP000198406"/>
    </source>
</evidence>
<accession>A0A1Z5K8E9</accession>
<sequence length="115" mass="13999">MRTLASGFRLIPFTDSLVTVKDEYKEYCIDIRHRKSWEEYEVVLASKFNLLAECLMLTKNIFFEKPIKNCDSHKVVNTRNDGHRSDEMEKNEQEKDERENRDEWSYRTPYQLFFY</sequence>
<evidence type="ECO:0000256" key="1">
    <source>
        <dbReference type="SAM" id="MobiDB-lite"/>
    </source>
</evidence>
<evidence type="ECO:0000313" key="2">
    <source>
        <dbReference type="EMBL" id="GAX22496.1"/>
    </source>
</evidence>
<proteinExistence type="predicted"/>
<keyword evidence="3" id="KW-1185">Reference proteome</keyword>
<protein>
    <submittedName>
        <fullName evidence="2">Uncharacterized protein</fullName>
    </submittedName>
</protein>